<evidence type="ECO:0000256" key="1">
    <source>
        <dbReference type="SAM" id="MobiDB-lite"/>
    </source>
</evidence>
<feature type="transmembrane region" description="Helical" evidence="2">
    <location>
        <begin position="200"/>
        <end position="225"/>
    </location>
</feature>
<feature type="signal peptide" evidence="3">
    <location>
        <begin position="1"/>
        <end position="15"/>
    </location>
</feature>
<keyword evidence="3" id="KW-0732">Signal</keyword>
<feature type="region of interest" description="Disordered" evidence="1">
    <location>
        <begin position="238"/>
        <end position="258"/>
    </location>
</feature>
<keyword evidence="5" id="KW-1185">Reference proteome</keyword>
<feature type="region of interest" description="Disordered" evidence="1">
    <location>
        <begin position="270"/>
        <end position="312"/>
    </location>
</feature>
<sequence length="312" mass="32689">MLVGILFLFLEGTRAAGVSTLIDMSTREGAAYFSDIAAAQPQEAGHLPQTLYFTDTHANCIRQWTSTDGLQNLAGECGNSGGFQNGRGSYALFSKPKGLCYHPQGFLAVIDSQNACIRSVSLDGEVDTLAGQCTHSGDVDGDANEALFSTAIEGIACLSNCSILVADPSSRTVRIITPDGDCPGQPGSTQNNGGWRNKKLLIWTASTLGVIAALGAGALVLRPVLTKALRDRISRKCADVEEASQGARPCESSPLKGEARSGCLINYDDSAYRRPRSSPATSDGHQQAPLITLDSEGEESGGSSADDGQTTI</sequence>
<keyword evidence="2" id="KW-0812">Transmembrane</keyword>
<keyword evidence="2" id="KW-0472">Membrane</keyword>
<protein>
    <submittedName>
        <fullName evidence="4">G3564 protein</fullName>
    </submittedName>
</protein>
<dbReference type="PANTHER" id="PTHR13833">
    <property type="match status" value="1"/>
</dbReference>
<dbReference type="EMBL" id="CAXHTA020000005">
    <property type="protein sequence ID" value="CAL5221382.1"/>
    <property type="molecule type" value="Genomic_DNA"/>
</dbReference>
<evidence type="ECO:0000256" key="3">
    <source>
        <dbReference type="SAM" id="SignalP"/>
    </source>
</evidence>
<keyword evidence="2" id="KW-1133">Transmembrane helix</keyword>
<dbReference type="PANTHER" id="PTHR13833:SF71">
    <property type="entry name" value="NHL DOMAIN-CONTAINING PROTEIN"/>
    <property type="match status" value="1"/>
</dbReference>
<evidence type="ECO:0000313" key="4">
    <source>
        <dbReference type="EMBL" id="CAL5221382.1"/>
    </source>
</evidence>
<accession>A0ABP1FV83</accession>
<reference evidence="4 5" key="1">
    <citation type="submission" date="2024-06" db="EMBL/GenBank/DDBJ databases">
        <authorList>
            <person name="Kraege A."/>
            <person name="Thomma B."/>
        </authorList>
    </citation>
    <scope>NUCLEOTIDE SEQUENCE [LARGE SCALE GENOMIC DNA]</scope>
</reference>
<dbReference type="Proteomes" id="UP001497392">
    <property type="component" value="Unassembled WGS sequence"/>
</dbReference>
<evidence type="ECO:0000313" key="5">
    <source>
        <dbReference type="Proteomes" id="UP001497392"/>
    </source>
</evidence>
<dbReference type="SUPFAM" id="SSF101898">
    <property type="entry name" value="NHL repeat"/>
    <property type="match status" value="1"/>
</dbReference>
<evidence type="ECO:0000256" key="2">
    <source>
        <dbReference type="SAM" id="Phobius"/>
    </source>
</evidence>
<feature type="compositionally biased region" description="Low complexity" evidence="1">
    <location>
        <begin position="301"/>
        <end position="312"/>
    </location>
</feature>
<feature type="chain" id="PRO_5045474158" evidence="3">
    <location>
        <begin position="16"/>
        <end position="312"/>
    </location>
</feature>
<dbReference type="Gene3D" id="2.120.10.30">
    <property type="entry name" value="TolB, C-terminal domain"/>
    <property type="match status" value="1"/>
</dbReference>
<gene>
    <name evidence="4" type="primary">g3564</name>
    <name evidence="4" type="ORF">VP750_LOCUS3041</name>
</gene>
<comment type="caution">
    <text evidence="4">The sequence shown here is derived from an EMBL/GenBank/DDBJ whole genome shotgun (WGS) entry which is preliminary data.</text>
</comment>
<organism evidence="4 5">
    <name type="scientific">Coccomyxa viridis</name>
    <dbReference type="NCBI Taxonomy" id="1274662"/>
    <lineage>
        <taxon>Eukaryota</taxon>
        <taxon>Viridiplantae</taxon>
        <taxon>Chlorophyta</taxon>
        <taxon>core chlorophytes</taxon>
        <taxon>Trebouxiophyceae</taxon>
        <taxon>Trebouxiophyceae incertae sedis</taxon>
        <taxon>Coccomyxaceae</taxon>
        <taxon>Coccomyxa</taxon>
    </lineage>
</organism>
<proteinExistence type="predicted"/>
<name>A0ABP1FV83_9CHLO</name>
<dbReference type="InterPro" id="IPR011042">
    <property type="entry name" value="6-blade_b-propeller_TolB-like"/>
</dbReference>